<dbReference type="PANTHER" id="PTHR23026:SF123">
    <property type="entry name" value="NAD(P)H NITROREDUCTASE RV3131-RELATED"/>
    <property type="match status" value="1"/>
</dbReference>
<dbReference type="Gene3D" id="3.40.109.10">
    <property type="entry name" value="NADH Oxidase"/>
    <property type="match status" value="2"/>
</dbReference>
<protein>
    <submittedName>
        <fullName evidence="1">Nitroreductase</fullName>
    </submittedName>
</protein>
<evidence type="ECO:0000313" key="1">
    <source>
        <dbReference type="EMBL" id="TCC07841.1"/>
    </source>
</evidence>
<name>A0A4R0HBJ1_9ACTN</name>
<comment type="caution">
    <text evidence="1">The sequence shown here is derived from an EMBL/GenBank/DDBJ whole genome shotgun (WGS) entry which is preliminary data.</text>
</comment>
<dbReference type="EMBL" id="SJJZ01000002">
    <property type="protein sequence ID" value="TCC07841.1"/>
    <property type="molecule type" value="Genomic_DNA"/>
</dbReference>
<evidence type="ECO:0000313" key="2">
    <source>
        <dbReference type="Proteomes" id="UP000292346"/>
    </source>
</evidence>
<dbReference type="InterPro" id="IPR000415">
    <property type="entry name" value="Nitroreductase-like"/>
</dbReference>
<proteinExistence type="predicted"/>
<gene>
    <name evidence="1" type="ORF">E0H45_18015</name>
</gene>
<reference evidence="1 2" key="1">
    <citation type="submission" date="2019-02" db="EMBL/GenBank/DDBJ databases">
        <title>Kribbella capetownensis sp. nov. and Kribbella speibonae sp. nov., isolated from soil.</title>
        <authorList>
            <person name="Curtis S.M."/>
            <person name="Norton I."/>
            <person name="Everest G.J."/>
            <person name="Meyers P.R."/>
        </authorList>
    </citation>
    <scope>NUCLEOTIDE SEQUENCE [LARGE SCALE GENOMIC DNA]</scope>
    <source>
        <strain evidence="1 2">KCTC 29219</strain>
    </source>
</reference>
<keyword evidence="2" id="KW-1185">Reference proteome</keyword>
<dbReference type="Proteomes" id="UP000292346">
    <property type="component" value="Unassembled WGS sequence"/>
</dbReference>
<sequence>MNAVLTDDEVDVLLTAAAHAPSMYNTQPWRFEVHGPVIDILADEERLLPIADPAGRGACIAIGAAAFNLRVAAAVLGHKSRLVVNPDPALPEVVARLFLDDRNTPVPELGKLYAEVSERHTYRGPLLDVPIPRPVQRHLDDAARREGAKLHWLGSTAMSQLAELQRQTDAADLVDEDRLHERLRWIGGDPSGDGIPADTLGPLPARPAFVRDLSLGLDTSHRDRVEYETHPAIAVLSTEDEDSAGWIGAGVALQRVLLVATSYDLTASFLNQVLERPADRARVRELIGGRSWPQMVLRVGYPAQPASHTSRLDWRSSFDQWF</sequence>
<dbReference type="SUPFAM" id="SSF55469">
    <property type="entry name" value="FMN-dependent nitroreductase-like"/>
    <property type="match status" value="2"/>
</dbReference>
<dbReference type="GO" id="GO:0016491">
    <property type="term" value="F:oxidoreductase activity"/>
    <property type="evidence" value="ECO:0007669"/>
    <property type="project" value="InterPro"/>
</dbReference>
<accession>A0A4R0HBJ1</accession>
<dbReference type="PANTHER" id="PTHR23026">
    <property type="entry name" value="NADPH NITROREDUCTASE"/>
    <property type="match status" value="1"/>
</dbReference>
<dbReference type="AlphaFoldDB" id="A0A4R0HBJ1"/>
<dbReference type="InterPro" id="IPR050627">
    <property type="entry name" value="Nitroreductase/BluB"/>
</dbReference>
<organism evidence="1 2">
    <name type="scientific">Kribbella soli</name>
    <dbReference type="NCBI Taxonomy" id="1124743"/>
    <lineage>
        <taxon>Bacteria</taxon>
        <taxon>Bacillati</taxon>
        <taxon>Actinomycetota</taxon>
        <taxon>Actinomycetes</taxon>
        <taxon>Propionibacteriales</taxon>
        <taxon>Kribbellaceae</taxon>
        <taxon>Kribbella</taxon>
    </lineage>
</organism>
<dbReference type="NCBIfam" id="NF047509">
    <property type="entry name" value="Rv3131_FMN_oxido"/>
    <property type="match status" value="1"/>
</dbReference>
<dbReference type="OrthoDB" id="8156917at2"/>
<dbReference type="RefSeq" id="WP_131338702.1">
    <property type="nucleotide sequence ID" value="NZ_SJJZ01000002.1"/>
</dbReference>